<dbReference type="InterPro" id="IPR052155">
    <property type="entry name" value="Biofilm_reg_signaling"/>
</dbReference>
<dbReference type="PANTHER" id="PTHR44757">
    <property type="entry name" value="DIGUANYLATE CYCLASE DGCP"/>
    <property type="match status" value="1"/>
</dbReference>
<organism evidence="3 4">
    <name type="scientific">Komagataeibacter swingsii</name>
    <dbReference type="NCBI Taxonomy" id="215220"/>
    <lineage>
        <taxon>Bacteria</taxon>
        <taxon>Pseudomonadati</taxon>
        <taxon>Pseudomonadota</taxon>
        <taxon>Alphaproteobacteria</taxon>
        <taxon>Acetobacterales</taxon>
        <taxon>Acetobacteraceae</taxon>
        <taxon>Komagataeibacter</taxon>
    </lineage>
</organism>
<dbReference type="PROSITE" id="PS50887">
    <property type="entry name" value="GGDEF"/>
    <property type="match status" value="1"/>
</dbReference>
<dbReference type="AlphaFoldDB" id="A0A850P535"/>
<dbReference type="SUPFAM" id="SSF141868">
    <property type="entry name" value="EAL domain-like"/>
    <property type="match status" value="1"/>
</dbReference>
<dbReference type="InterPro" id="IPR029016">
    <property type="entry name" value="GAF-like_dom_sf"/>
</dbReference>
<dbReference type="Proteomes" id="UP000522590">
    <property type="component" value="Unassembled WGS sequence"/>
</dbReference>
<dbReference type="Pfam" id="PF00563">
    <property type="entry name" value="EAL"/>
    <property type="match status" value="1"/>
</dbReference>
<dbReference type="CDD" id="cd01948">
    <property type="entry name" value="EAL"/>
    <property type="match status" value="1"/>
</dbReference>
<dbReference type="SMART" id="SM00052">
    <property type="entry name" value="EAL"/>
    <property type="match status" value="1"/>
</dbReference>
<dbReference type="Pfam" id="PF13185">
    <property type="entry name" value="GAF_2"/>
    <property type="match status" value="1"/>
</dbReference>
<accession>A0A850P535</accession>
<dbReference type="InterPro" id="IPR029787">
    <property type="entry name" value="Nucleotide_cyclase"/>
</dbReference>
<dbReference type="SMART" id="SM00267">
    <property type="entry name" value="GGDEF"/>
    <property type="match status" value="1"/>
</dbReference>
<evidence type="ECO:0000259" key="2">
    <source>
        <dbReference type="PROSITE" id="PS50887"/>
    </source>
</evidence>
<dbReference type="Gene3D" id="3.30.450.40">
    <property type="match status" value="1"/>
</dbReference>
<dbReference type="Gene3D" id="3.30.70.270">
    <property type="match status" value="1"/>
</dbReference>
<dbReference type="InterPro" id="IPR035919">
    <property type="entry name" value="EAL_sf"/>
</dbReference>
<dbReference type="SUPFAM" id="SSF55073">
    <property type="entry name" value="Nucleotide cyclase"/>
    <property type="match status" value="1"/>
</dbReference>
<dbReference type="RefSeq" id="WP_176643011.1">
    <property type="nucleotide sequence ID" value="NZ_JABXXS010000015.1"/>
</dbReference>
<feature type="domain" description="EAL" evidence="1">
    <location>
        <begin position="389"/>
        <end position="632"/>
    </location>
</feature>
<dbReference type="InterPro" id="IPR001633">
    <property type="entry name" value="EAL_dom"/>
</dbReference>
<evidence type="ECO:0000313" key="3">
    <source>
        <dbReference type="EMBL" id="NVN36872.1"/>
    </source>
</evidence>
<dbReference type="SUPFAM" id="SSF55781">
    <property type="entry name" value="GAF domain-like"/>
    <property type="match status" value="1"/>
</dbReference>
<name>A0A850P535_9PROT</name>
<comment type="caution">
    <text evidence="3">The sequence shown here is derived from an EMBL/GenBank/DDBJ whole genome shotgun (WGS) entry which is preliminary data.</text>
</comment>
<evidence type="ECO:0000313" key="4">
    <source>
        <dbReference type="Proteomes" id="UP000522590"/>
    </source>
</evidence>
<dbReference type="CDD" id="cd01949">
    <property type="entry name" value="GGDEF"/>
    <property type="match status" value="1"/>
</dbReference>
<feature type="domain" description="GGDEF" evidence="2">
    <location>
        <begin position="245"/>
        <end position="380"/>
    </location>
</feature>
<dbReference type="NCBIfam" id="TIGR00254">
    <property type="entry name" value="GGDEF"/>
    <property type="match status" value="1"/>
</dbReference>
<proteinExistence type="predicted"/>
<dbReference type="PANTHER" id="PTHR44757:SF2">
    <property type="entry name" value="BIOFILM ARCHITECTURE MAINTENANCE PROTEIN MBAA"/>
    <property type="match status" value="1"/>
</dbReference>
<evidence type="ECO:0000259" key="1">
    <source>
        <dbReference type="PROSITE" id="PS50883"/>
    </source>
</evidence>
<dbReference type="PROSITE" id="PS50883">
    <property type="entry name" value="EAL"/>
    <property type="match status" value="1"/>
</dbReference>
<sequence>MTASPGPQPETADYEALYRRIRRRYEREREVRMEAERIAEDGLSQLYARNRQQALMEAVAAKANSGLSVEDITRFAFSQACEMGPWCMALAWLPDSKGSSRMFRLASHLSGHENAAAGRALPTGPDNALLPSICTRLQAEAAPLWLVGEGTRAGMQTVLMVPVMVSGRMAMVLEFDALSRHESDPYTLAMFSNIARQLSHVLERRETADLLRHEATHDALTGLPNRKAFLARLDAIMERDRETGHDHAVMFIDLDKFKMVNDSFGHHAGDMFLIEIVNRLRRVFDTEENCFIARLGGDEFTAIMTGQRDRAALEKIGARICQELEAEMVIDGHHLRPSASIGIVTSDHDHKSSADIVRDADLAMYEAKRRGGDRVILFTPDLLARMHHALILQGELPDALERNEFLLHYQPIVDVQAGRVVGHEALLRWRDRRGVLHDPAAFIRNAEETGLIVPIGNWVLEQALRHVVAFNRDQAPGHEIAAHVNLSANQLRQPDMPRQVRELLAATGAKAEWIVLEINEDALLPDMDASIHHLAALRGVGARIAINSFGGGRSSLSHLGVMPFDIIKTDRGFVKTMDTHGHTVDVLRLMADLGERLDKTVIIEGVETQAEQEQLRALGFRYMQGFHIGRPA</sequence>
<dbReference type="Pfam" id="PF00990">
    <property type="entry name" value="GGDEF"/>
    <property type="match status" value="1"/>
</dbReference>
<dbReference type="InterPro" id="IPR003018">
    <property type="entry name" value="GAF"/>
</dbReference>
<dbReference type="EMBL" id="JABXXS010000015">
    <property type="protein sequence ID" value="NVN36872.1"/>
    <property type="molecule type" value="Genomic_DNA"/>
</dbReference>
<protein>
    <submittedName>
        <fullName evidence="3">GGDEF domain-containing protein</fullName>
    </submittedName>
</protein>
<reference evidence="3 4" key="1">
    <citation type="submission" date="2020-06" db="EMBL/GenBank/DDBJ databases">
        <title>Description of novel acetic acid bacteria.</title>
        <authorList>
            <person name="Sombolestani A."/>
        </authorList>
    </citation>
    <scope>NUCLEOTIDE SEQUENCE [LARGE SCALE GENOMIC DNA]</scope>
    <source>
        <strain evidence="3 4">LMG 25</strain>
    </source>
</reference>
<dbReference type="Gene3D" id="3.20.20.450">
    <property type="entry name" value="EAL domain"/>
    <property type="match status" value="1"/>
</dbReference>
<gene>
    <name evidence="3" type="ORF">HUK81_07960</name>
</gene>
<dbReference type="InterPro" id="IPR000160">
    <property type="entry name" value="GGDEF_dom"/>
</dbReference>
<dbReference type="InterPro" id="IPR043128">
    <property type="entry name" value="Rev_trsase/Diguanyl_cyclase"/>
</dbReference>